<dbReference type="InterPro" id="IPR039373">
    <property type="entry name" value="Peptidase_M28B"/>
</dbReference>
<keyword evidence="3" id="KW-0472">Membrane</keyword>
<keyword evidence="3" id="KW-1133">Transmembrane helix</keyword>
<dbReference type="SUPFAM" id="SSF52025">
    <property type="entry name" value="PA domain"/>
    <property type="match status" value="1"/>
</dbReference>
<evidence type="ECO:0000256" key="1">
    <source>
        <dbReference type="ARBA" id="ARBA00005634"/>
    </source>
</evidence>
<dbReference type="Gene3D" id="3.50.30.30">
    <property type="match status" value="1"/>
</dbReference>
<dbReference type="FunFam" id="3.40.630.10:FF:000101">
    <property type="entry name" value="N-acetylated alpha-linked acidic dipeptidase like 1"/>
    <property type="match status" value="1"/>
</dbReference>
<organism evidence="6 7">
    <name type="scientific">Komagataella pastoris</name>
    <name type="common">Yeast</name>
    <name type="synonym">Pichia pastoris</name>
    <dbReference type="NCBI Taxonomy" id="4922"/>
    <lineage>
        <taxon>Eukaryota</taxon>
        <taxon>Fungi</taxon>
        <taxon>Dikarya</taxon>
        <taxon>Ascomycota</taxon>
        <taxon>Saccharomycotina</taxon>
        <taxon>Pichiomycetes</taxon>
        <taxon>Pichiales</taxon>
        <taxon>Pichiaceae</taxon>
        <taxon>Komagataella</taxon>
    </lineage>
</organism>
<feature type="region of interest" description="Disordered" evidence="2">
    <location>
        <begin position="246"/>
        <end position="298"/>
    </location>
</feature>
<dbReference type="Gene3D" id="3.40.630.10">
    <property type="entry name" value="Zn peptidases"/>
    <property type="match status" value="1"/>
</dbReference>
<dbReference type="SUPFAM" id="SSF53187">
    <property type="entry name" value="Zn-dependent exopeptidases"/>
    <property type="match status" value="1"/>
</dbReference>
<dbReference type="Pfam" id="PF04253">
    <property type="entry name" value="TFR_dimer"/>
    <property type="match status" value="1"/>
</dbReference>
<evidence type="ECO:0000313" key="7">
    <source>
        <dbReference type="Proteomes" id="UP000094565"/>
    </source>
</evidence>
<dbReference type="InterPro" id="IPR007365">
    <property type="entry name" value="TFR-like_dimer_dom"/>
</dbReference>
<evidence type="ECO:0000256" key="3">
    <source>
        <dbReference type="SAM" id="Phobius"/>
    </source>
</evidence>
<dbReference type="InterPro" id="IPR007484">
    <property type="entry name" value="Peptidase_M28"/>
</dbReference>
<feature type="domain" description="Peptidase M28" evidence="5">
    <location>
        <begin position="350"/>
        <end position="531"/>
    </location>
</feature>
<evidence type="ECO:0000256" key="2">
    <source>
        <dbReference type="SAM" id="MobiDB-lite"/>
    </source>
</evidence>
<comment type="similarity">
    <text evidence="1">Belongs to the peptidase M28 family. M28B subfamily.</text>
</comment>
<dbReference type="PANTHER" id="PTHR10404">
    <property type="entry name" value="N-ACETYLATED-ALPHA-LINKED ACIDIC DIPEPTIDASE"/>
    <property type="match status" value="1"/>
</dbReference>
<proteinExistence type="inferred from homology"/>
<reference evidence="6 7" key="1">
    <citation type="submission" date="2016-02" db="EMBL/GenBank/DDBJ databases">
        <title>Comparative genomic and transcriptomic foundation for Pichia pastoris.</title>
        <authorList>
            <person name="Love K.R."/>
            <person name="Shah K.A."/>
            <person name="Whittaker C.A."/>
            <person name="Wu J."/>
            <person name="Bartlett M.C."/>
            <person name="Ma D."/>
            <person name="Leeson R.L."/>
            <person name="Priest M."/>
            <person name="Young S.K."/>
            <person name="Love J.C."/>
        </authorList>
    </citation>
    <scope>NUCLEOTIDE SEQUENCE [LARGE SCALE GENOMIC DNA]</scope>
    <source>
        <strain evidence="6 7">ATCC 28485</strain>
    </source>
</reference>
<feature type="domain" description="Transferrin receptor-like dimerisation" evidence="4">
    <location>
        <begin position="638"/>
        <end position="758"/>
    </location>
</feature>
<keyword evidence="3" id="KW-0812">Transmembrane</keyword>
<dbReference type="AlphaFoldDB" id="A0A1B2JGH6"/>
<feature type="compositionally biased region" description="Polar residues" evidence="2">
    <location>
        <begin position="258"/>
        <end position="272"/>
    </location>
</feature>
<accession>A0A1B2JGH6</accession>
<gene>
    <name evidence="6" type="primary">VPS70</name>
    <name evidence="6" type="ORF">ATY40_BA7504260</name>
</gene>
<dbReference type="GO" id="GO:0004180">
    <property type="term" value="F:carboxypeptidase activity"/>
    <property type="evidence" value="ECO:0007669"/>
    <property type="project" value="TreeGrafter"/>
</dbReference>
<dbReference type="SUPFAM" id="SSF47672">
    <property type="entry name" value="Transferrin receptor-like dimerisation domain"/>
    <property type="match status" value="1"/>
</dbReference>
<dbReference type="Pfam" id="PF04389">
    <property type="entry name" value="Peptidase_M28"/>
    <property type="match status" value="1"/>
</dbReference>
<keyword evidence="7" id="KW-1185">Reference proteome</keyword>
<dbReference type="Proteomes" id="UP000094565">
    <property type="component" value="Chromosome 3"/>
</dbReference>
<protein>
    <submittedName>
        <fullName evidence="6">BA75_04260T0</fullName>
    </submittedName>
</protein>
<evidence type="ECO:0000259" key="5">
    <source>
        <dbReference type="Pfam" id="PF04389"/>
    </source>
</evidence>
<dbReference type="InterPro" id="IPR036757">
    <property type="entry name" value="TFR-like_dimer_dom_sf"/>
</dbReference>
<dbReference type="OrthoDB" id="5841748at2759"/>
<feature type="transmembrane region" description="Helical" evidence="3">
    <location>
        <begin position="52"/>
        <end position="71"/>
    </location>
</feature>
<name>A0A1B2JGH6_PICPA</name>
<dbReference type="InterPro" id="IPR046450">
    <property type="entry name" value="PA_dom_sf"/>
</dbReference>
<dbReference type="EMBL" id="CP014586">
    <property type="protein sequence ID" value="ANZ77136.1"/>
    <property type="molecule type" value="Genomic_DNA"/>
</dbReference>
<dbReference type="PANTHER" id="PTHR10404:SF46">
    <property type="entry name" value="VACUOLAR PROTEIN SORTING-ASSOCIATED PROTEIN 70"/>
    <property type="match status" value="1"/>
</dbReference>
<sequence length="760" mass="86181">MSSDSNSESDCLVLENPNRSYGSVLRRLSNASTKSVWSKIERGRRLQQRMRFWHYCLFGAFVMIIFNLIFLPRTSLSRDLRRLHGDGLTDSDLKRIYLNELASPDSLEWLYKEDLTHKMKEKFEEYGLKTSLSEYYVTLNEPTKVSVSLLLDQNVVYTPELEDDEGKIAFHAFSANGTARGPLVFANYGTCEDFEVLKVELEEALKGSIALIKYSNLILPSLQVEIAEKFGVAGVLLFNDPADDHIDGKPFPRGPARNPQSTQRDTVNNIANSPGDPATPGWASKKHSRKLGDQQVPSIPSIPISFEAAEPMLDTLNGKKISKFPYPLNSTEHIVVLENIQEYKLKTITNVVGKIPGILGTEEIIVGSHRDSWTNFGEGDPISGTKAMLSMIQGFSKLLDLGYKPLRNIKFISWDASKYGLIGSTEYAEDHQRYIKKNTLCYFNLDTVISGSTFHVGSHPMLKNLIIDASKTVLSPNSIKEEDYLYDYWLKQDNLTVETLGSDGDFNVFQNHLGVPSIQIGFVNGPGDAVFHKHSSFDNKLWMQKYGDPEGKKLDTISKFIGMLTLMLSENEVAHFDVNTYSTLTADLYNNLINCKTINKWKNFYILEQEDPVCKKVWKQLLSRQASEIKFVHLLDLVRSNFLKWNSASVIFHKYMKDLQEEIVEDYPWFKYYKKIKIAIQIKLANLKLVSLDNHLLIEEGLPGRPWMKHTILGADKLTGQATLFPGLSEAIDEVNYEEAVKWLMILSDKLESITRALSS</sequence>
<evidence type="ECO:0000313" key="6">
    <source>
        <dbReference type="EMBL" id="ANZ77136.1"/>
    </source>
</evidence>
<dbReference type="Gene3D" id="1.20.930.40">
    <property type="entry name" value="Transferrin receptor-like, dimerisation domain"/>
    <property type="match status" value="1"/>
</dbReference>
<evidence type="ECO:0000259" key="4">
    <source>
        <dbReference type="Pfam" id="PF04253"/>
    </source>
</evidence>